<comment type="caution">
    <text evidence="2">The sequence shown here is derived from an EMBL/GenBank/DDBJ whole genome shotgun (WGS) entry which is preliminary data.</text>
</comment>
<dbReference type="AlphaFoldDB" id="A0A150IVD6"/>
<sequence>MPGLDGTGPFGRGRLSGRGMGRCIPVENETSEDVVEDASQNIGRFVRGIRCRGRFGRGLI</sequence>
<proteinExistence type="predicted"/>
<evidence type="ECO:0000313" key="2">
    <source>
        <dbReference type="EMBL" id="KYC48981.1"/>
    </source>
</evidence>
<dbReference type="Proteomes" id="UP000075398">
    <property type="component" value="Unassembled WGS sequence"/>
</dbReference>
<evidence type="ECO:0000256" key="1">
    <source>
        <dbReference type="SAM" id="MobiDB-lite"/>
    </source>
</evidence>
<organism evidence="2 3">
    <name type="scientific">Candidatus Methanofastidiosum methylothiophilum</name>
    <dbReference type="NCBI Taxonomy" id="1705564"/>
    <lineage>
        <taxon>Archaea</taxon>
        <taxon>Methanobacteriati</taxon>
        <taxon>Methanobacteriota</taxon>
        <taxon>Stenosarchaea group</taxon>
        <taxon>Candidatus Methanofastidiosia</taxon>
        <taxon>Candidatus Methanofastidiosales</taxon>
        <taxon>Candidatus Methanofastidiosaceae</taxon>
        <taxon>Candidatus Methanofastidiosum</taxon>
    </lineage>
</organism>
<feature type="region of interest" description="Disordered" evidence="1">
    <location>
        <begin position="1"/>
        <end position="21"/>
    </location>
</feature>
<protein>
    <submittedName>
        <fullName evidence="2">Uncharacterized protein</fullName>
    </submittedName>
</protein>
<accession>A0A150IVD6</accession>
<dbReference type="InterPro" id="IPR035205">
    <property type="entry name" value="DUF5320"/>
</dbReference>
<feature type="compositionally biased region" description="Gly residues" evidence="1">
    <location>
        <begin position="1"/>
        <end position="20"/>
    </location>
</feature>
<dbReference type="Pfam" id="PF17253">
    <property type="entry name" value="DUF5320"/>
    <property type="match status" value="1"/>
</dbReference>
<dbReference type="EMBL" id="LNGC01000114">
    <property type="protein sequence ID" value="KYC48981.1"/>
    <property type="molecule type" value="Genomic_DNA"/>
</dbReference>
<reference evidence="2 3" key="1">
    <citation type="journal article" date="2016" name="ISME J.">
        <title>Chasing the elusive Euryarchaeota class WSA2: genomes reveal a uniquely fastidious methyl-reducing methanogen.</title>
        <authorList>
            <person name="Nobu M.K."/>
            <person name="Narihiro T."/>
            <person name="Kuroda K."/>
            <person name="Mei R."/>
            <person name="Liu W.T."/>
        </authorList>
    </citation>
    <scope>NUCLEOTIDE SEQUENCE [LARGE SCALE GENOMIC DNA]</scope>
    <source>
        <strain evidence="2">U1lsi0528_Bin055</strain>
    </source>
</reference>
<gene>
    <name evidence="2" type="ORF">AMQ22_01774</name>
</gene>
<evidence type="ECO:0000313" key="3">
    <source>
        <dbReference type="Proteomes" id="UP000075398"/>
    </source>
</evidence>
<name>A0A150IVD6_9EURY</name>